<dbReference type="GeneID" id="302995081"/>
<dbReference type="AlphaFoldDB" id="A0A4Y8VNB5"/>
<feature type="region of interest" description="Disordered" evidence="2">
    <location>
        <begin position="160"/>
        <end position="191"/>
    </location>
</feature>
<evidence type="ECO:0000313" key="6">
    <source>
        <dbReference type="Proteomes" id="UP000297872"/>
    </source>
</evidence>
<dbReference type="Proteomes" id="UP000297872">
    <property type="component" value="Unassembled WGS sequence"/>
</dbReference>
<dbReference type="EMBL" id="SGVY01000014">
    <property type="protein sequence ID" value="TFH82010.1"/>
    <property type="molecule type" value="Genomic_DNA"/>
</dbReference>
<reference evidence="5 6" key="1">
    <citation type="submission" date="2019-02" db="EMBL/GenBank/DDBJ databases">
        <title>Draft Genome Sequence of the Prevotella sp. BCRC 81118, Isolated from Human Feces.</title>
        <authorList>
            <person name="Huang C.-H."/>
        </authorList>
    </citation>
    <scope>NUCLEOTIDE SEQUENCE [LARGE SCALE GENOMIC DNA]</scope>
    <source>
        <strain evidence="5 6">BCRC 81118</strain>
    </source>
</reference>
<dbReference type="Pfam" id="PF22827">
    <property type="entry name" value="GldL_N"/>
    <property type="match status" value="1"/>
</dbReference>
<dbReference type="RefSeq" id="WP_134843285.1">
    <property type="nucleotide sequence ID" value="NZ_SGVY01000014.1"/>
</dbReference>
<sequence length="310" mass="33528">MGDYSKFNIVYRLQKWMDSVPGQTFLNYAYSWGASIVILGTLFKLTHLPGANLMLFLGMGTEVLVFFLSAFDRPFDKTADGRDIPTHITEEYLETGKVTYDTNNSVAGSQPVSGSHPVSGDAVVVGQPIVFTPGATASQGIASAATSEGTASSPVSAAASSVSASSSDDKDADVAVQQPQSAAVQQPVAGSTAWVGGQQQITPEMEEAQNNYVEELKKLVETLEKVNEQSSRLTRDSEEMENLNRTLTGISKVYEMQLKGASQQIGTIDQINEQSRKMAQQIEQLNKIYTRMIEAMTVNMRAAAPHVSEE</sequence>
<evidence type="ECO:0000313" key="5">
    <source>
        <dbReference type="EMBL" id="TFH82010.1"/>
    </source>
</evidence>
<feature type="transmembrane region" description="Helical" evidence="3">
    <location>
        <begin position="50"/>
        <end position="71"/>
    </location>
</feature>
<dbReference type="OrthoDB" id="1466660at2"/>
<keyword evidence="3" id="KW-1133">Transmembrane helix</keyword>
<proteinExistence type="predicted"/>
<dbReference type="NCBIfam" id="TIGR03513">
    <property type="entry name" value="GldL_gliding"/>
    <property type="match status" value="1"/>
</dbReference>
<feature type="coiled-coil region" evidence="1">
    <location>
        <begin position="205"/>
        <end position="288"/>
    </location>
</feature>
<evidence type="ECO:0000256" key="1">
    <source>
        <dbReference type="SAM" id="Coils"/>
    </source>
</evidence>
<keyword evidence="3" id="KW-0812">Transmembrane</keyword>
<keyword evidence="3" id="KW-0472">Membrane</keyword>
<dbReference type="InterPro" id="IPR019852">
    <property type="entry name" value="Motility-assoc_prot_GldL"/>
</dbReference>
<protein>
    <submittedName>
        <fullName evidence="5">Gliding motility protein GldL</fullName>
    </submittedName>
</protein>
<evidence type="ECO:0000256" key="3">
    <source>
        <dbReference type="SAM" id="Phobius"/>
    </source>
</evidence>
<gene>
    <name evidence="5" type="primary">gldL</name>
    <name evidence="5" type="ORF">EXN75_07210</name>
</gene>
<name>A0A4Y8VNB5_9BACT</name>
<accession>A0A4Y8VNB5</accession>
<organism evidence="5 6">
    <name type="scientific">Segatella hominis</name>
    <dbReference type="NCBI Taxonomy" id="2518605"/>
    <lineage>
        <taxon>Bacteria</taxon>
        <taxon>Pseudomonadati</taxon>
        <taxon>Bacteroidota</taxon>
        <taxon>Bacteroidia</taxon>
        <taxon>Bacteroidales</taxon>
        <taxon>Prevotellaceae</taxon>
        <taxon>Segatella</taxon>
    </lineage>
</organism>
<feature type="compositionally biased region" description="Low complexity" evidence="2">
    <location>
        <begin position="174"/>
        <end position="189"/>
    </location>
</feature>
<evidence type="ECO:0000256" key="2">
    <source>
        <dbReference type="SAM" id="MobiDB-lite"/>
    </source>
</evidence>
<keyword evidence="6" id="KW-1185">Reference proteome</keyword>
<feature type="transmembrane region" description="Helical" evidence="3">
    <location>
        <begin position="25"/>
        <end position="43"/>
    </location>
</feature>
<dbReference type="InterPro" id="IPR055087">
    <property type="entry name" value="GldL-like_N"/>
</dbReference>
<keyword evidence="1" id="KW-0175">Coiled coil</keyword>
<feature type="domain" description="Gliding motility protein GldL-like N-terminal" evidence="4">
    <location>
        <begin position="29"/>
        <end position="76"/>
    </location>
</feature>
<evidence type="ECO:0000259" key="4">
    <source>
        <dbReference type="Pfam" id="PF22827"/>
    </source>
</evidence>
<comment type="caution">
    <text evidence="5">The sequence shown here is derived from an EMBL/GenBank/DDBJ whole genome shotgun (WGS) entry which is preliminary data.</text>
</comment>